<dbReference type="GO" id="GO:0051287">
    <property type="term" value="F:NAD binding"/>
    <property type="evidence" value="ECO:0007669"/>
    <property type="project" value="InterPro"/>
</dbReference>
<name>A0A178XTF9_SINSA</name>
<evidence type="ECO:0000313" key="5">
    <source>
        <dbReference type="Proteomes" id="UP000078507"/>
    </source>
</evidence>
<keyword evidence="1" id="KW-0560">Oxidoreductase</keyword>
<reference evidence="4 5" key="1">
    <citation type="submission" date="2015-11" db="EMBL/GenBank/DDBJ databases">
        <title>Ensifer anhuiense sp. nov., an effective nitrogen fixation bacterium with Glycine soja.</title>
        <authorList>
            <person name="Yan H."/>
            <person name="Chen W."/>
        </authorList>
    </citation>
    <scope>NUCLEOTIDE SEQUENCE [LARGE SCALE GENOMIC DNA]</scope>
    <source>
        <strain evidence="4 5">LMG 7837</strain>
    </source>
</reference>
<evidence type="ECO:0000259" key="3">
    <source>
        <dbReference type="Pfam" id="PF02826"/>
    </source>
</evidence>
<dbReference type="PANTHER" id="PTHR43333">
    <property type="entry name" value="2-HACID_DH_C DOMAIN-CONTAINING PROTEIN"/>
    <property type="match status" value="1"/>
</dbReference>
<dbReference type="STRING" id="36856.ATB98_13015"/>
<keyword evidence="2" id="KW-0520">NAD</keyword>
<proteinExistence type="predicted"/>
<evidence type="ECO:0000256" key="2">
    <source>
        <dbReference type="ARBA" id="ARBA00023027"/>
    </source>
</evidence>
<sequence length="326" mass="35285">MVRFSVYVENKVGEESPYFVTEAAVLRALGEAARDADVTVFSQTDPDLEQLGRARYFIGSGFDPQRIRNYARSVRIVHCTSAGVEKYMPLDWLPDGAALTNSSGVHAEKGGVFGAMTVLMLCEEVPRHLGNQRDRRWDSRLSARISKKTVLIYGFGALGSAIAERLKPFGPRIIGVSRSGRPSEFADETHAASALHDLLPRVDCLVLSCPLTPETRGVIGATEIGLMKPGASVFNIARAGVLDNAALVDALNSGHLGGAALDVFEQEPLPESSPLWDVPNLLIFPHISCDDADGYIDRCLEIFAENVRRDSAGLKLVNEVSADAGY</sequence>
<dbReference type="InterPro" id="IPR036291">
    <property type="entry name" value="NAD(P)-bd_dom_sf"/>
</dbReference>
<gene>
    <name evidence="4" type="ORF">ATB98_13015</name>
</gene>
<dbReference type="GO" id="GO:0016491">
    <property type="term" value="F:oxidoreductase activity"/>
    <property type="evidence" value="ECO:0007669"/>
    <property type="project" value="UniProtKB-KW"/>
</dbReference>
<evidence type="ECO:0000313" key="4">
    <source>
        <dbReference type="EMBL" id="OAP38103.1"/>
    </source>
</evidence>
<evidence type="ECO:0000256" key="1">
    <source>
        <dbReference type="ARBA" id="ARBA00023002"/>
    </source>
</evidence>
<dbReference type="CDD" id="cd05300">
    <property type="entry name" value="2-Hacid_dh_1"/>
    <property type="match status" value="1"/>
</dbReference>
<feature type="domain" description="D-isomer specific 2-hydroxyacid dehydrogenase NAD-binding" evidence="3">
    <location>
        <begin position="116"/>
        <end position="288"/>
    </location>
</feature>
<dbReference type="Pfam" id="PF02826">
    <property type="entry name" value="2-Hacid_dh_C"/>
    <property type="match status" value="1"/>
</dbReference>
<dbReference type="Gene3D" id="3.40.50.720">
    <property type="entry name" value="NAD(P)-binding Rossmann-like Domain"/>
    <property type="match status" value="2"/>
</dbReference>
<keyword evidence="5" id="KW-1185">Reference proteome</keyword>
<comment type="caution">
    <text evidence="4">The sequence shown here is derived from an EMBL/GenBank/DDBJ whole genome shotgun (WGS) entry which is preliminary data.</text>
</comment>
<organism evidence="4 5">
    <name type="scientific">Sinorhizobium saheli</name>
    <dbReference type="NCBI Taxonomy" id="36856"/>
    <lineage>
        <taxon>Bacteria</taxon>
        <taxon>Pseudomonadati</taxon>
        <taxon>Pseudomonadota</taxon>
        <taxon>Alphaproteobacteria</taxon>
        <taxon>Hyphomicrobiales</taxon>
        <taxon>Rhizobiaceae</taxon>
        <taxon>Sinorhizobium/Ensifer group</taxon>
        <taxon>Sinorhizobium</taxon>
    </lineage>
</organism>
<dbReference type="PANTHER" id="PTHR43333:SF1">
    <property type="entry name" value="D-ISOMER SPECIFIC 2-HYDROXYACID DEHYDROGENASE NAD-BINDING DOMAIN-CONTAINING PROTEIN"/>
    <property type="match status" value="1"/>
</dbReference>
<dbReference type="Proteomes" id="UP000078507">
    <property type="component" value="Unassembled WGS sequence"/>
</dbReference>
<dbReference type="AlphaFoldDB" id="A0A178XTF9"/>
<protein>
    <recommendedName>
        <fullName evidence="3">D-isomer specific 2-hydroxyacid dehydrogenase NAD-binding domain-containing protein</fullName>
    </recommendedName>
</protein>
<dbReference type="EMBL" id="LNQB01000094">
    <property type="protein sequence ID" value="OAP38103.1"/>
    <property type="molecule type" value="Genomic_DNA"/>
</dbReference>
<dbReference type="InterPro" id="IPR006140">
    <property type="entry name" value="D-isomer_DH_NAD-bd"/>
</dbReference>
<accession>A0A178XTF9</accession>
<dbReference type="SUPFAM" id="SSF51735">
    <property type="entry name" value="NAD(P)-binding Rossmann-fold domains"/>
    <property type="match status" value="1"/>
</dbReference>